<evidence type="ECO:0000313" key="5">
    <source>
        <dbReference type="EMBL" id="MCF1592545.1"/>
    </source>
</evidence>
<feature type="domain" description="HTH gntR-type" evidence="4">
    <location>
        <begin position="6"/>
        <end position="73"/>
    </location>
</feature>
<dbReference type="PROSITE" id="PS50949">
    <property type="entry name" value="HTH_GNTR"/>
    <property type="match status" value="1"/>
</dbReference>
<evidence type="ECO:0000256" key="1">
    <source>
        <dbReference type="ARBA" id="ARBA00023015"/>
    </source>
</evidence>
<comment type="caution">
    <text evidence="5">The sequence shown here is derived from an EMBL/GenBank/DDBJ whole genome shotgun (WGS) entry which is preliminary data.</text>
</comment>
<dbReference type="SUPFAM" id="SSF46785">
    <property type="entry name" value="Winged helix' DNA-binding domain"/>
    <property type="match status" value="1"/>
</dbReference>
<protein>
    <submittedName>
        <fullName evidence="5">FCD domain-containing protein</fullName>
    </submittedName>
</protein>
<dbReference type="AlphaFoldDB" id="A0A9X1PS69"/>
<evidence type="ECO:0000256" key="3">
    <source>
        <dbReference type="ARBA" id="ARBA00023163"/>
    </source>
</evidence>
<keyword evidence="3" id="KW-0804">Transcription</keyword>
<dbReference type="InterPro" id="IPR011711">
    <property type="entry name" value="GntR_C"/>
</dbReference>
<accession>A0A9X1PS69</accession>
<dbReference type="GO" id="GO:0003677">
    <property type="term" value="F:DNA binding"/>
    <property type="evidence" value="ECO:0007669"/>
    <property type="project" value="UniProtKB-KW"/>
</dbReference>
<dbReference type="SUPFAM" id="SSF48008">
    <property type="entry name" value="GntR ligand-binding domain-like"/>
    <property type="match status" value="1"/>
</dbReference>
<dbReference type="InterPro" id="IPR036390">
    <property type="entry name" value="WH_DNA-bd_sf"/>
</dbReference>
<dbReference type="InterPro" id="IPR000524">
    <property type="entry name" value="Tscrpt_reg_HTH_GntR"/>
</dbReference>
<name>A0A9X1PS69_STRM4</name>
<keyword evidence="2" id="KW-0238">DNA-binding</keyword>
<keyword evidence="1" id="KW-0805">Transcription regulation</keyword>
<organism evidence="5 6">
    <name type="scientific">Streptomyces muensis</name>
    <dbReference type="NCBI Taxonomy" id="1077944"/>
    <lineage>
        <taxon>Bacteria</taxon>
        <taxon>Bacillati</taxon>
        <taxon>Actinomycetota</taxon>
        <taxon>Actinomycetes</taxon>
        <taxon>Kitasatosporales</taxon>
        <taxon>Streptomycetaceae</taxon>
        <taxon>Streptomyces</taxon>
    </lineage>
</organism>
<dbReference type="RefSeq" id="WP_234760854.1">
    <property type="nucleotide sequence ID" value="NZ_JAKEIP010000006.1"/>
</dbReference>
<proteinExistence type="predicted"/>
<dbReference type="SMART" id="SM00895">
    <property type="entry name" value="FCD"/>
    <property type="match status" value="1"/>
</dbReference>
<keyword evidence="6" id="KW-1185">Reference proteome</keyword>
<dbReference type="GO" id="GO:0003700">
    <property type="term" value="F:DNA-binding transcription factor activity"/>
    <property type="evidence" value="ECO:0007669"/>
    <property type="project" value="InterPro"/>
</dbReference>
<evidence type="ECO:0000256" key="2">
    <source>
        <dbReference type="ARBA" id="ARBA00023125"/>
    </source>
</evidence>
<dbReference type="PANTHER" id="PTHR43537:SF44">
    <property type="entry name" value="GNTR FAMILY REGULATORY PROTEIN"/>
    <property type="match status" value="1"/>
</dbReference>
<dbReference type="Proteomes" id="UP001139384">
    <property type="component" value="Unassembled WGS sequence"/>
</dbReference>
<dbReference type="Gene3D" id="1.20.120.530">
    <property type="entry name" value="GntR ligand-binding domain-like"/>
    <property type="match status" value="1"/>
</dbReference>
<evidence type="ECO:0000313" key="6">
    <source>
        <dbReference type="Proteomes" id="UP001139384"/>
    </source>
</evidence>
<dbReference type="PANTHER" id="PTHR43537">
    <property type="entry name" value="TRANSCRIPTIONAL REGULATOR, GNTR FAMILY"/>
    <property type="match status" value="1"/>
</dbReference>
<dbReference type="InterPro" id="IPR036388">
    <property type="entry name" value="WH-like_DNA-bd_sf"/>
</dbReference>
<evidence type="ECO:0000259" key="4">
    <source>
        <dbReference type="PROSITE" id="PS50949"/>
    </source>
</evidence>
<reference evidence="5" key="1">
    <citation type="submission" date="2022-01" db="EMBL/GenBank/DDBJ databases">
        <title>Draft Genome Sequences of Seven Type Strains of the Genus Streptomyces.</title>
        <authorList>
            <person name="Aziz S."/>
            <person name="Coretto E."/>
            <person name="Chronakova A."/>
            <person name="Sproer C."/>
            <person name="Huber K."/>
            <person name="Nouioui I."/>
            <person name="Gross H."/>
        </authorList>
    </citation>
    <scope>NUCLEOTIDE SEQUENCE</scope>
    <source>
        <strain evidence="5">DSM 103493</strain>
    </source>
</reference>
<dbReference type="EMBL" id="JAKEIP010000006">
    <property type="protein sequence ID" value="MCF1592545.1"/>
    <property type="molecule type" value="Genomic_DNA"/>
</dbReference>
<dbReference type="Pfam" id="PF00392">
    <property type="entry name" value="GntR"/>
    <property type="match status" value="1"/>
</dbReference>
<sequence length="241" mass="25981">MTTGQDKRATRAASVLREEILQAGPGTFIGAEDALMSRLAVSRQTLRMAVSILTQEGLLTVRRGQRGGLYTRLPTSESVAHMASVFLRSQGADIEDLTRVNALVAAEAARLAAANPSVEARRTLCDLVEQADRATGSSVIDASLVISRYIGVLSGSPTLTLFTTVLSELARGGYAERILSDSSRIDACRRAHRALARAVADGDQDLAAEVIRKHHERLLGWLGSRRRMVKSSRNLTQTVDG</sequence>
<dbReference type="Gene3D" id="1.10.10.10">
    <property type="entry name" value="Winged helix-like DNA-binding domain superfamily/Winged helix DNA-binding domain"/>
    <property type="match status" value="1"/>
</dbReference>
<gene>
    <name evidence="5" type="ORF">L0P92_03035</name>
</gene>
<dbReference type="Pfam" id="PF07729">
    <property type="entry name" value="FCD"/>
    <property type="match status" value="1"/>
</dbReference>
<dbReference type="InterPro" id="IPR008920">
    <property type="entry name" value="TF_FadR/GntR_C"/>
</dbReference>